<dbReference type="GO" id="GO:0016887">
    <property type="term" value="F:ATP hydrolysis activity"/>
    <property type="evidence" value="ECO:0007669"/>
    <property type="project" value="InterPro"/>
</dbReference>
<gene>
    <name evidence="4" type="ORF">PX52LOC_05044</name>
</gene>
<dbReference type="Pfam" id="PF13476">
    <property type="entry name" value="AAA_23"/>
    <property type="match status" value="1"/>
</dbReference>
<dbReference type="InterPro" id="IPR027417">
    <property type="entry name" value="P-loop_NTPase"/>
</dbReference>
<evidence type="ECO:0000313" key="4">
    <source>
        <dbReference type="EMBL" id="QEL18030.1"/>
    </source>
</evidence>
<dbReference type="OrthoDB" id="9795626at2"/>
<reference evidence="5" key="1">
    <citation type="submission" date="2019-08" db="EMBL/GenBank/DDBJ databases">
        <title>Limnoglobus roseus gen. nov., sp. nov., a novel freshwater planctomycete with a giant genome from the family Gemmataceae.</title>
        <authorList>
            <person name="Kulichevskaya I.S."/>
            <person name="Naumoff D.G."/>
            <person name="Miroshnikov K."/>
            <person name="Ivanova A."/>
            <person name="Philippov D.A."/>
            <person name="Hakobyan A."/>
            <person name="Rijpstra I.C."/>
            <person name="Sinninghe Damste J.S."/>
            <person name="Liesack W."/>
            <person name="Dedysh S.N."/>
        </authorList>
    </citation>
    <scope>NUCLEOTIDE SEQUENCE [LARGE SCALE GENOMIC DNA]</scope>
    <source>
        <strain evidence="5">PX52</strain>
    </source>
</reference>
<dbReference type="AlphaFoldDB" id="A0A5C1AGT0"/>
<dbReference type="PANTHER" id="PTHR32114:SF2">
    <property type="entry name" value="ABC TRANSPORTER ABCH.3"/>
    <property type="match status" value="1"/>
</dbReference>
<feature type="coiled-coil region" evidence="1">
    <location>
        <begin position="508"/>
        <end position="577"/>
    </location>
</feature>
<accession>A0A5C1AGT0</accession>
<dbReference type="Gene3D" id="3.40.50.300">
    <property type="entry name" value="P-loop containing nucleotide triphosphate hydrolases"/>
    <property type="match status" value="2"/>
</dbReference>
<evidence type="ECO:0000256" key="2">
    <source>
        <dbReference type="SAM" id="MobiDB-lite"/>
    </source>
</evidence>
<protein>
    <submittedName>
        <fullName evidence="4">SMC family ATPase</fullName>
    </submittedName>
</protein>
<dbReference type="InterPro" id="IPR038729">
    <property type="entry name" value="Rad50/SbcC_AAA"/>
</dbReference>
<feature type="coiled-coil region" evidence="1">
    <location>
        <begin position="173"/>
        <end position="249"/>
    </location>
</feature>
<feature type="region of interest" description="Disordered" evidence="2">
    <location>
        <begin position="301"/>
        <end position="351"/>
    </location>
</feature>
<feature type="compositionally biased region" description="Basic and acidic residues" evidence="2">
    <location>
        <begin position="333"/>
        <end position="346"/>
    </location>
</feature>
<feature type="compositionally biased region" description="Basic and acidic residues" evidence="2">
    <location>
        <begin position="301"/>
        <end position="326"/>
    </location>
</feature>
<dbReference type="KEGG" id="lrs:PX52LOC_05044"/>
<proteinExistence type="predicted"/>
<dbReference type="GO" id="GO:0006302">
    <property type="term" value="P:double-strand break repair"/>
    <property type="evidence" value="ECO:0007669"/>
    <property type="project" value="InterPro"/>
</dbReference>
<dbReference type="EMBL" id="CP042425">
    <property type="protein sequence ID" value="QEL18030.1"/>
    <property type="molecule type" value="Genomic_DNA"/>
</dbReference>
<evidence type="ECO:0000313" key="5">
    <source>
        <dbReference type="Proteomes" id="UP000324974"/>
    </source>
</evidence>
<keyword evidence="5" id="KW-1185">Reference proteome</keyword>
<dbReference type="PANTHER" id="PTHR32114">
    <property type="entry name" value="ABC TRANSPORTER ABCH.3"/>
    <property type="match status" value="1"/>
</dbReference>
<feature type="coiled-coil region" evidence="1">
    <location>
        <begin position="629"/>
        <end position="663"/>
    </location>
</feature>
<evidence type="ECO:0000256" key="1">
    <source>
        <dbReference type="SAM" id="Coils"/>
    </source>
</evidence>
<dbReference type="Gene3D" id="1.10.287.1490">
    <property type="match status" value="1"/>
</dbReference>
<keyword evidence="1" id="KW-0175">Coiled coil</keyword>
<dbReference type="RefSeq" id="WP_149112571.1">
    <property type="nucleotide sequence ID" value="NZ_CP042425.1"/>
</dbReference>
<dbReference type="Proteomes" id="UP000324974">
    <property type="component" value="Chromosome"/>
</dbReference>
<evidence type="ECO:0000259" key="3">
    <source>
        <dbReference type="Pfam" id="PF13476"/>
    </source>
</evidence>
<sequence>MIPQRVKLSGFLSYKDEQEIPFDGASIWMLAGTNGSGKSSIFDAVTYALFGHHRGGSQNAIELINKDSTALAVEFDFSLDGVTHRIRRTLKRSARGSATGTQQVFRRLGEGDEWEAVEDTNKKVDFDAWIHEQIGLNYETFTSSVLLLQGKAEKLLDSKPSGRAEVLAGIVDLERYQRLYDRANQKKLALKGQLEALSHQQSAIPEVTEFEYTAAVLAIEQIEDDRQQLQKQLDTLRELETQARNWTDAQGRLTAAREKLKQAEYLMGAAVKIEKAHVRLTELKEALPAVQAVVNTRSKQLESERRTERFQKERDAATERRVHADHALTTAKQKRETLRRQQEQNEQKLGTATSRLRELAGVLKSVELVEDQESRVRQLDSDRAKFSADPQLDVRTTQAEFDRLSELGRVLPVLQRVQDERTELKGALQRQQQSQRRAEEIKATGETKRDTMKQIVADLSAAKAARAVADEQVAGTTVLANQARELLAEFDTLAGEKMCRACGQPLTRAHFEQEKKRRHDELKAAEKKAHDALAAQRSATARERQLSETEAEAKAELDRLREGYKDADTERKQATADITRHLRTLKLTYAELPPEYATRIAPSEPADWTATTFPARDELSKLTHEAAGLDAAKRQLRTATDILDRWKQLRTELESAKQTLTKLKGGLPKGELVELRQEFGNLQASETSLQNAIRSTKANLGSVETEIDKHGRESHTAVTTLTEIVGKLQTEDVTRQHCRETIDREMKKLSSEWQTQVEKAGMNGWYAWKAELDTLIADDTEVTYRKLEMARGSLETIRTEIRDHQAYAETFPEDARQRPEDVQKQILTSRQLLEEKDRDLQKAARQKTVFDGHREQRSRLGDQYKLADGEHNRYKILAELLGRDRLQRHLVRQAERQIVDYGNAVLDRLSGGQLFLKLVGGEEGAGTDRALDLECYNRTTGGAPINVMFLSGSQKFRVAVSLALGIGQYASRQHRPIESVIIDEGFGCLDRQGRQVMIQELQNLRGHLHCILLVSHQEEFAEAFSDGYRFALENGATKVTRFQR</sequence>
<name>A0A5C1AGT0_9BACT</name>
<organism evidence="4 5">
    <name type="scientific">Limnoglobus roseus</name>
    <dbReference type="NCBI Taxonomy" id="2598579"/>
    <lineage>
        <taxon>Bacteria</taxon>
        <taxon>Pseudomonadati</taxon>
        <taxon>Planctomycetota</taxon>
        <taxon>Planctomycetia</taxon>
        <taxon>Gemmatales</taxon>
        <taxon>Gemmataceae</taxon>
        <taxon>Limnoglobus</taxon>
    </lineage>
</organism>
<dbReference type="SUPFAM" id="SSF52540">
    <property type="entry name" value="P-loop containing nucleoside triphosphate hydrolases"/>
    <property type="match status" value="1"/>
</dbReference>
<feature type="domain" description="Rad50/SbcC-type AAA" evidence="3">
    <location>
        <begin position="5"/>
        <end position="233"/>
    </location>
</feature>